<dbReference type="Gene3D" id="3.10.350.10">
    <property type="entry name" value="LysM domain"/>
    <property type="match status" value="1"/>
</dbReference>
<evidence type="ECO:0000256" key="1">
    <source>
        <dbReference type="SAM" id="SignalP"/>
    </source>
</evidence>
<dbReference type="InterPro" id="IPR036779">
    <property type="entry name" value="LysM_dom_sf"/>
</dbReference>
<dbReference type="RefSeq" id="WP_011137812.1">
    <property type="nucleotide sequence ID" value="NZ_JABXOB010000001.1"/>
</dbReference>
<dbReference type="InterPro" id="IPR018392">
    <property type="entry name" value="LysM"/>
</dbReference>
<organism evidence="3 4">
    <name type="scientific">Chromobacterium violaceum</name>
    <dbReference type="NCBI Taxonomy" id="536"/>
    <lineage>
        <taxon>Bacteria</taxon>
        <taxon>Pseudomonadati</taxon>
        <taxon>Pseudomonadota</taxon>
        <taxon>Betaproteobacteria</taxon>
        <taxon>Neisseriales</taxon>
        <taxon>Chromobacteriaceae</taxon>
        <taxon>Chromobacterium</taxon>
    </lineage>
</organism>
<dbReference type="Proteomes" id="UP000196342">
    <property type="component" value="Unassembled WGS sequence"/>
</dbReference>
<proteinExistence type="predicted"/>
<dbReference type="OMA" id="PELWGMN"/>
<protein>
    <submittedName>
        <fullName evidence="3">Peptidoglycan-binding protein</fullName>
    </submittedName>
</protein>
<keyword evidence="4" id="KW-1185">Reference proteome</keyword>
<feature type="signal peptide" evidence="1">
    <location>
        <begin position="1"/>
        <end position="20"/>
    </location>
</feature>
<reference evidence="3 4" key="1">
    <citation type="submission" date="2017-05" db="EMBL/GenBank/DDBJ databases">
        <title>Chromobacterium violaceum GHPS1 isolated from Hydrocarbon polluted soil in French Guiana display an awesome secondary metabolite arsenal and a battery of drug and heavy-metal-resistance and detoxification of xenobiotics proteins.</title>
        <authorList>
            <person name="Belbahri L."/>
        </authorList>
    </citation>
    <scope>NUCLEOTIDE SEQUENCE [LARGE SCALE GENOMIC DNA]</scope>
    <source>
        <strain evidence="3 4">GHPS1</strain>
    </source>
</reference>
<dbReference type="EMBL" id="NHOO01000002">
    <property type="protein sequence ID" value="OVE50150.1"/>
    <property type="molecule type" value="Genomic_DNA"/>
</dbReference>
<dbReference type="PANTHER" id="PTHR34700:SF4">
    <property type="entry name" value="PHAGE-LIKE ELEMENT PBSX PROTEIN XKDP"/>
    <property type="match status" value="1"/>
</dbReference>
<dbReference type="CDD" id="cd00118">
    <property type="entry name" value="LysM"/>
    <property type="match status" value="1"/>
</dbReference>
<evidence type="ECO:0000313" key="3">
    <source>
        <dbReference type="EMBL" id="OVE50150.1"/>
    </source>
</evidence>
<dbReference type="AlphaFoldDB" id="A0A202BFI1"/>
<dbReference type="SUPFAM" id="SSF54106">
    <property type="entry name" value="LysM domain"/>
    <property type="match status" value="1"/>
</dbReference>
<evidence type="ECO:0000313" key="4">
    <source>
        <dbReference type="Proteomes" id="UP000196342"/>
    </source>
</evidence>
<feature type="chain" id="PRO_5011305661" evidence="1">
    <location>
        <begin position="21"/>
        <end position="345"/>
    </location>
</feature>
<dbReference type="Pfam" id="PF01476">
    <property type="entry name" value="LysM"/>
    <property type="match status" value="1"/>
</dbReference>
<gene>
    <name evidence="3" type="ORF">CBW21_02520</name>
</gene>
<dbReference type="PROSITE" id="PS51782">
    <property type="entry name" value="LYSM"/>
    <property type="match status" value="1"/>
</dbReference>
<name>A0A202BFI1_CHRVL</name>
<feature type="domain" description="LysM" evidence="2">
    <location>
        <begin position="31"/>
        <end position="80"/>
    </location>
</feature>
<comment type="caution">
    <text evidence="3">The sequence shown here is derived from an EMBL/GenBank/DDBJ whole genome shotgun (WGS) entry which is preliminary data.</text>
</comment>
<sequence>MRKRIISLALLMGLAFPAFSDELTVKPDAPSRYTVTRGDTLWSIAGRYLQSPWRWPELWRMNRDQVRNPHWIYPGNVLVLDYVNGRPRLRLAGDVQREVKLSPRIRPEEQDRAIASIPADAIEPFLARPLVIDPVQFATGPRLVAGPDERISITQGDRVYASGVTEKGSWQAYRLGKQLVDPDSKEVLGVEAVYGGDLAVDKLRPDIQTLSVRSVAGEVLVGDHLVRAPKTTLVNYVPRRPDEAMRGKIIAVYQGIDGAAQYSTVALNLGARNNVEPGLVFGIYKKGNTITVADAAGKTREAQLPTEQAGSLFVYRVFDKVSYALVLDSRGALYVGDSVATPENE</sequence>
<dbReference type="PANTHER" id="PTHR34700">
    <property type="entry name" value="POTASSIUM BINDING PROTEIN KBP"/>
    <property type="match status" value="1"/>
</dbReference>
<dbReference type="SMART" id="SM00257">
    <property type="entry name" value="LysM"/>
    <property type="match status" value="1"/>
</dbReference>
<evidence type="ECO:0000259" key="2">
    <source>
        <dbReference type="PROSITE" id="PS51782"/>
    </source>
</evidence>
<dbReference type="InterPro" id="IPR052196">
    <property type="entry name" value="Bact_Kbp"/>
</dbReference>
<accession>A0A202BFI1</accession>
<keyword evidence="1" id="KW-0732">Signal</keyword>